<dbReference type="SUPFAM" id="SSF110296">
    <property type="entry name" value="Oligoxyloglucan reducing end-specific cellobiohydrolase"/>
    <property type="match status" value="1"/>
</dbReference>
<dbReference type="InterPro" id="IPR006624">
    <property type="entry name" value="Beta-propeller_rpt_TECPR"/>
</dbReference>
<comment type="caution">
    <text evidence="1">The sequence shown here is derived from an EMBL/GenBank/DDBJ whole genome shotgun (WGS) entry which is preliminary data.</text>
</comment>
<sequence length="1021" mass="110900">MSASDGSLTASTTFQLTVTNVNDVPLIGSVQNQTTDNRTALSAISITAADLETATCSMTLSLTSSDTNIFAESNMTYTCSANTFYMSFTPSMQYYGSTTITAMVTDAGGMTAITTFDIDVTSTGPNFAPVIGMQVNRWEDINFRNSTGIWAYDENNIFLVGSYGDIMHYDGERITPMHTSTILQLNAVWGTSPSNVYCVGDDGTLLHYDGRGWTQMTSCTNQDLYSVWGFNANSVYVGGYSADVCHYTGTTWTDISSSYSVNIRGIWGTSETNMYFAEDALAYDGSAWTFIGSGGYDTFDVWGADASNVWFVGDNGVLYHYDGSTLTDQTIGSTVDMNGIWGSDINNVFAVGDSGIVKIYNGSSWTEIDTGSDYFEDVWGIDANAVYAITNYGKIYKYTDTTFALDYQNISRSVFGIWANSPNDIYLSGDYSLFHYNGINWTEITSDTSCDFNSVWSDGSIAWAVGDNGYISYYDGSTLTRDTSISGSRLYDVWGSSANDVFAVGESGLIRYYNGSTWSVMPSGTSEHLKGIYGTASNNVVAVGENGTILRYNGSTWSSESSGITESLNAIWANNASDIYAVGNNGTVLHYNGSSWQPMEKHTSQILNGVWGNGSGDIYIVGNYGTILHYNGTLWDATFTGETFDLYDVSGSGDTAMLVGYYKTVKQLYGFDYTETQSKSISANVTNEPIAIRLQDYNGDTVSVSATSSDQSILPDGNISITGTGNDRTVLVSPLTDQYGTLTLTVSVDDGLSQTTTQIYLHVSQPPVISNISSQTIPEDTILKMSLPVSNADDGTCGLHVTVYSDDTDLIREMVTDCEDNNYTLTIRPIPSQSGNTTITVTATDASGAYTEQSFSLTITPVNDPPKIGVSSDRWTAPMRRITQITSFSDGSVVAVNNLGKLYHYINNQWYLQPTETKEDLNDIWGLSATNIYSGGYQGKMVHYDGSSWTPETTPLSYEIWGIWGSAADDVFAVCQSGKLIHYNGASWAEMDSDTANLLYDIDGNASDDILPAAIQERLSL</sequence>
<dbReference type="InterPro" id="IPR013783">
    <property type="entry name" value="Ig-like_fold"/>
</dbReference>
<evidence type="ECO:0000313" key="2">
    <source>
        <dbReference type="Proteomes" id="UP000189670"/>
    </source>
</evidence>
<dbReference type="GO" id="GO:0016740">
    <property type="term" value="F:transferase activity"/>
    <property type="evidence" value="ECO:0007669"/>
    <property type="project" value="UniProtKB-KW"/>
</dbReference>
<dbReference type="Proteomes" id="UP000189670">
    <property type="component" value="Unassembled WGS sequence"/>
</dbReference>
<dbReference type="GO" id="GO:0005509">
    <property type="term" value="F:calcium ion binding"/>
    <property type="evidence" value="ECO:0007669"/>
    <property type="project" value="InterPro"/>
</dbReference>
<protein>
    <submittedName>
        <fullName evidence="1">Glucosyltransferase-I</fullName>
    </submittedName>
</protein>
<proteinExistence type="predicted"/>
<dbReference type="EMBL" id="ATBP01001042">
    <property type="protein sequence ID" value="ETR68184.1"/>
    <property type="molecule type" value="Genomic_DNA"/>
</dbReference>
<reference evidence="2" key="1">
    <citation type="submission" date="2012-11" db="EMBL/GenBank/DDBJ databases">
        <authorList>
            <person name="Lucero-Rivera Y.E."/>
            <person name="Tovar-Ramirez D."/>
        </authorList>
    </citation>
    <scope>NUCLEOTIDE SEQUENCE [LARGE SCALE GENOMIC DNA]</scope>
    <source>
        <strain evidence="2">Araruama</strain>
    </source>
</reference>
<dbReference type="GO" id="GO:0016020">
    <property type="term" value="C:membrane"/>
    <property type="evidence" value="ECO:0007669"/>
    <property type="project" value="InterPro"/>
</dbReference>
<dbReference type="SUPFAM" id="SSF49313">
    <property type="entry name" value="Cadherin-like"/>
    <property type="match status" value="1"/>
</dbReference>
<gene>
    <name evidence="1" type="ORF">OMM_04710</name>
</gene>
<evidence type="ECO:0000313" key="1">
    <source>
        <dbReference type="EMBL" id="ETR68184.1"/>
    </source>
</evidence>
<accession>A0A1V1P072</accession>
<keyword evidence="1" id="KW-0808">Transferase</keyword>
<dbReference type="SMART" id="SM00706">
    <property type="entry name" value="TECPR"/>
    <property type="match status" value="8"/>
</dbReference>
<name>A0A1V1P072_9BACT</name>
<dbReference type="InterPro" id="IPR015919">
    <property type="entry name" value="Cadherin-like_sf"/>
</dbReference>
<dbReference type="Gene3D" id="2.60.40.10">
    <property type="entry name" value="Immunoglobulins"/>
    <property type="match status" value="2"/>
</dbReference>
<dbReference type="AlphaFoldDB" id="A0A1V1P072"/>
<organism evidence="1 2">
    <name type="scientific">Candidatus Magnetoglobus multicellularis str. Araruama</name>
    <dbReference type="NCBI Taxonomy" id="890399"/>
    <lineage>
        <taxon>Bacteria</taxon>
        <taxon>Pseudomonadati</taxon>
        <taxon>Thermodesulfobacteriota</taxon>
        <taxon>Desulfobacteria</taxon>
        <taxon>Desulfobacterales</taxon>
        <taxon>Desulfobacteraceae</taxon>
        <taxon>Candidatus Magnetoglobus</taxon>
    </lineage>
</organism>